<proteinExistence type="inferred from homology"/>
<dbReference type="PANTHER" id="PTHR34824">
    <property type="entry name" value="HEAT-INDUCIBLE TRANSCRIPTION REPRESSOR HRCA"/>
    <property type="match status" value="1"/>
</dbReference>
<evidence type="ECO:0000313" key="7">
    <source>
        <dbReference type="EMBL" id="QAT62161.1"/>
    </source>
</evidence>
<name>A0A410QDT8_9FIRM</name>
<dbReference type="PIRSF" id="PIRSF005485">
    <property type="entry name" value="HrcA"/>
    <property type="match status" value="1"/>
</dbReference>
<dbReference type="InterPro" id="IPR036390">
    <property type="entry name" value="WH_DNA-bd_sf"/>
</dbReference>
<keyword evidence="4 5" id="KW-0804">Transcription</keyword>
<dbReference type="GO" id="GO:0045892">
    <property type="term" value="P:negative regulation of DNA-templated transcription"/>
    <property type="evidence" value="ECO:0007669"/>
    <property type="project" value="UniProtKB-UniRule"/>
</dbReference>
<dbReference type="PANTHER" id="PTHR34824:SF1">
    <property type="entry name" value="HEAT-INDUCIBLE TRANSCRIPTION REPRESSOR HRCA"/>
    <property type="match status" value="1"/>
</dbReference>
<dbReference type="HAMAP" id="MF_00081">
    <property type="entry name" value="HrcA"/>
    <property type="match status" value="1"/>
</dbReference>
<dbReference type="Gene3D" id="3.30.450.40">
    <property type="match status" value="1"/>
</dbReference>
<evidence type="ECO:0000259" key="6">
    <source>
        <dbReference type="Pfam" id="PF01628"/>
    </source>
</evidence>
<accession>A0A410QDT8</accession>
<keyword evidence="8" id="KW-1185">Reference proteome</keyword>
<keyword evidence="1 5" id="KW-0678">Repressor</keyword>
<dbReference type="Proteomes" id="UP000287969">
    <property type="component" value="Chromosome"/>
</dbReference>
<dbReference type="KEGG" id="spoa:EQM13_11465"/>
<evidence type="ECO:0000256" key="5">
    <source>
        <dbReference type="HAMAP-Rule" id="MF_00081"/>
    </source>
</evidence>
<evidence type="ECO:0000256" key="3">
    <source>
        <dbReference type="ARBA" id="ARBA00023016"/>
    </source>
</evidence>
<dbReference type="Gene3D" id="1.10.10.10">
    <property type="entry name" value="Winged helix-like DNA-binding domain superfamily/Winged helix DNA-binding domain"/>
    <property type="match status" value="1"/>
</dbReference>
<reference evidence="8" key="1">
    <citation type="submission" date="2019-01" db="EMBL/GenBank/DDBJ databases">
        <title>Draft genomes of a novel of Sporanaerobacter strains.</title>
        <authorList>
            <person name="Ma S."/>
        </authorList>
    </citation>
    <scope>NUCLEOTIDE SEQUENCE [LARGE SCALE GENOMIC DNA]</scope>
    <source>
        <strain evidence="8">NJN-17</strain>
    </source>
</reference>
<dbReference type="Gene3D" id="3.30.390.60">
    <property type="entry name" value="Heat-inducible transcription repressor hrca homolog, domain 3"/>
    <property type="match status" value="1"/>
</dbReference>
<comment type="function">
    <text evidence="5">Negative regulator of class I heat shock genes (grpE-dnaK-dnaJ and groELS operons). Prevents heat-shock induction of these operons.</text>
</comment>
<sequence length="345" mass="39190">MLDDRKLKVLYAIISSYITNGEPIGSRTISKKYNLGVSSATIRNEMSDLEELGYLNKPYTSAGRIPSDKAYRLYVDTLMKNIRSDIDSREKAEIKNNLMKEVMEIDQLIQNSAKILSKITNYTSIAITPQINQSTLKHIQLIPIDNNEILIIIVNDSGIVRNTIFKMEENISEEQLTAISNFLNSKLKGLTLDKVSREIDTVMLKELYDFRNVVGNIIPIINQSLDEIEDVEIFADGMMNIFNFPEYKDIAKAKTLLSFIEDKDLMVGILLKDFYNDIEITIGDENSYDELKDCSLITATYKFDGNTVGKIGVIGPTRMDYINTINAVNLLSLNISEILDKYFQK</sequence>
<dbReference type="InterPro" id="IPR023120">
    <property type="entry name" value="WHTH_transcript_rep_HrcA_IDD"/>
</dbReference>
<gene>
    <name evidence="5 7" type="primary">hrcA</name>
    <name evidence="7" type="ORF">EQM13_11465</name>
</gene>
<feature type="domain" description="Heat-inducible transcription repressor HrcA C-terminal" evidence="6">
    <location>
        <begin position="106"/>
        <end position="325"/>
    </location>
</feature>
<dbReference type="GO" id="GO:0003677">
    <property type="term" value="F:DNA binding"/>
    <property type="evidence" value="ECO:0007669"/>
    <property type="project" value="InterPro"/>
</dbReference>
<evidence type="ECO:0000256" key="4">
    <source>
        <dbReference type="ARBA" id="ARBA00023163"/>
    </source>
</evidence>
<dbReference type="InterPro" id="IPR036388">
    <property type="entry name" value="WH-like_DNA-bd_sf"/>
</dbReference>
<dbReference type="InterPro" id="IPR002571">
    <property type="entry name" value="HrcA"/>
</dbReference>
<dbReference type="OrthoDB" id="9783139at2"/>
<dbReference type="RefSeq" id="WP_128752721.1">
    <property type="nucleotide sequence ID" value="NZ_CP035282.1"/>
</dbReference>
<evidence type="ECO:0000313" key="8">
    <source>
        <dbReference type="Proteomes" id="UP000287969"/>
    </source>
</evidence>
<comment type="similarity">
    <text evidence="5">Belongs to the HrcA family.</text>
</comment>
<dbReference type="Pfam" id="PF01628">
    <property type="entry name" value="HrcA"/>
    <property type="match status" value="1"/>
</dbReference>
<dbReference type="AlphaFoldDB" id="A0A410QDT8"/>
<evidence type="ECO:0000256" key="1">
    <source>
        <dbReference type="ARBA" id="ARBA00022491"/>
    </source>
</evidence>
<dbReference type="EMBL" id="CP035282">
    <property type="protein sequence ID" value="QAT62161.1"/>
    <property type="molecule type" value="Genomic_DNA"/>
</dbReference>
<keyword evidence="2 5" id="KW-0805">Transcription regulation</keyword>
<dbReference type="SUPFAM" id="SSF46785">
    <property type="entry name" value="Winged helix' DNA-binding domain"/>
    <property type="match status" value="1"/>
</dbReference>
<dbReference type="InterPro" id="IPR021153">
    <property type="entry name" value="HrcA_C"/>
</dbReference>
<evidence type="ECO:0000256" key="2">
    <source>
        <dbReference type="ARBA" id="ARBA00023015"/>
    </source>
</evidence>
<dbReference type="SUPFAM" id="SSF55781">
    <property type="entry name" value="GAF domain-like"/>
    <property type="match status" value="1"/>
</dbReference>
<organism evidence="7 8">
    <name type="scientific">Acidilutibacter cellobiosedens</name>
    <dbReference type="NCBI Taxonomy" id="2507161"/>
    <lineage>
        <taxon>Bacteria</taxon>
        <taxon>Bacillati</taxon>
        <taxon>Bacillota</taxon>
        <taxon>Tissierellia</taxon>
        <taxon>Tissierellales</taxon>
        <taxon>Acidilutibacteraceae</taxon>
        <taxon>Acidilutibacter</taxon>
    </lineage>
</organism>
<protein>
    <recommendedName>
        <fullName evidence="5">Heat-inducible transcription repressor HrcA</fullName>
    </recommendedName>
</protein>
<dbReference type="NCBIfam" id="TIGR00331">
    <property type="entry name" value="hrcA"/>
    <property type="match status" value="1"/>
</dbReference>
<keyword evidence="3 5" id="KW-0346">Stress response</keyword>
<dbReference type="InterPro" id="IPR029016">
    <property type="entry name" value="GAF-like_dom_sf"/>
</dbReference>